<evidence type="ECO:0000313" key="2">
    <source>
        <dbReference type="EMBL" id="SDE43615.1"/>
    </source>
</evidence>
<dbReference type="STRING" id="282683.SAMN04488105_103399"/>
<proteinExistence type="predicted"/>
<dbReference type="GO" id="GO:0016740">
    <property type="term" value="F:transferase activity"/>
    <property type="evidence" value="ECO:0007669"/>
    <property type="project" value="UniProtKB-KW"/>
</dbReference>
<feature type="region of interest" description="Disordered" evidence="1">
    <location>
        <begin position="1"/>
        <end position="29"/>
    </location>
</feature>
<organism evidence="2 3">
    <name type="scientific">Salipiger thiooxidans</name>
    <dbReference type="NCBI Taxonomy" id="282683"/>
    <lineage>
        <taxon>Bacteria</taxon>
        <taxon>Pseudomonadati</taxon>
        <taxon>Pseudomonadota</taxon>
        <taxon>Alphaproteobacteria</taxon>
        <taxon>Rhodobacterales</taxon>
        <taxon>Roseobacteraceae</taxon>
        <taxon>Salipiger</taxon>
    </lineage>
</organism>
<feature type="compositionally biased region" description="Basic residues" evidence="1">
    <location>
        <begin position="1"/>
        <end position="10"/>
    </location>
</feature>
<dbReference type="AlphaFoldDB" id="A0A1G7CYQ1"/>
<feature type="compositionally biased region" description="Basic and acidic residues" evidence="1">
    <location>
        <begin position="15"/>
        <end position="26"/>
    </location>
</feature>
<evidence type="ECO:0000313" key="3">
    <source>
        <dbReference type="Proteomes" id="UP000198994"/>
    </source>
</evidence>
<sequence length="324" mass="35185">MQTARSRRTAGTHEAAQKTDPARGLRELSGVEPAERRVVTGAFFDRVLMVDWSSGNDTGPRPRKDAIWLGESTAQGDAAPLYLRNRVAVEALLGDRISAALESGERLMLGFDFPFAYPRGFGTALTGSADPLAVWAWLEARLEDAPKRNTRFALAGEVNRRFPGIGPFWFNGGKADVPDLPRRDTRTGHGMPERREVEGAAKGSFTCWQMGGAGAVGGQVMTGLPVLHRLRARFPGRIAVWPFEPLDRPIAFVEIWPSLLRGAVAEALAEGGIKDAHQVRLTARALARLAPERLAAMLDVSAPEEGWILGLGFEDELQAAAREG</sequence>
<dbReference type="Proteomes" id="UP000198994">
    <property type="component" value="Unassembled WGS sequence"/>
</dbReference>
<name>A0A1G7CYQ1_9RHOB</name>
<accession>A0A1G7CYQ1</accession>
<protein>
    <submittedName>
        <fullName evidence="2">Molybdopterin molybdotransferase</fullName>
    </submittedName>
</protein>
<dbReference type="EMBL" id="FNAV01000003">
    <property type="protein sequence ID" value="SDE43615.1"/>
    <property type="molecule type" value="Genomic_DNA"/>
</dbReference>
<gene>
    <name evidence="2" type="ORF">SAMN04488105_103399</name>
</gene>
<reference evidence="3" key="1">
    <citation type="submission" date="2016-10" db="EMBL/GenBank/DDBJ databases">
        <authorList>
            <person name="Varghese N."/>
            <person name="Submissions S."/>
        </authorList>
    </citation>
    <scope>NUCLEOTIDE SEQUENCE [LARGE SCALE GENOMIC DNA]</scope>
    <source>
        <strain evidence="3">DSM 10146</strain>
    </source>
</reference>
<keyword evidence="3" id="KW-1185">Reference proteome</keyword>
<evidence type="ECO:0000256" key="1">
    <source>
        <dbReference type="SAM" id="MobiDB-lite"/>
    </source>
</evidence>
<keyword evidence="2" id="KW-0808">Transferase</keyword>